<name>A0A9Y1BU45_9ARCH</name>
<feature type="binding site" evidence="7">
    <location>
        <position position="39"/>
    </location>
    <ligand>
        <name>Mg(2+)</name>
        <dbReference type="ChEBI" id="CHEBI:18420"/>
    </ligand>
</feature>
<keyword evidence="3 7" id="KW-0963">Cytoplasm</keyword>
<comment type="subcellular location">
    <subcellularLocation>
        <location evidence="2 7">Cytoplasm</location>
    </subcellularLocation>
</comment>
<keyword evidence="7" id="KW-0227">DNA damage</keyword>
<dbReference type="Proteomes" id="UP001200513">
    <property type="component" value="Chromosome"/>
</dbReference>
<organism evidence="8">
    <name type="scientific">Candidatus Heimdallarchaeum endolithica</name>
    <dbReference type="NCBI Taxonomy" id="2876572"/>
    <lineage>
        <taxon>Archaea</taxon>
        <taxon>Promethearchaeati</taxon>
        <taxon>Candidatus Heimdallarchaeota</taxon>
        <taxon>Candidatus Heimdallarchaeia (ex Rinke et al. 2021) (nom. nud.)</taxon>
        <taxon>Candidatus Heimdallarchaeales</taxon>
        <taxon>Candidatus Heimdallarchaeaceae</taxon>
        <taxon>Candidatus Heimdallarchaeum</taxon>
    </lineage>
</organism>
<dbReference type="PANTHER" id="PTHR28511:SF1">
    <property type="entry name" value="ENDONUCLEASE V"/>
    <property type="match status" value="1"/>
</dbReference>
<evidence type="ECO:0000256" key="5">
    <source>
        <dbReference type="ARBA" id="ARBA00022759"/>
    </source>
</evidence>
<dbReference type="Pfam" id="PF04493">
    <property type="entry name" value="Endonuclease_5"/>
    <property type="match status" value="1"/>
</dbReference>
<dbReference type="GO" id="GO:0006281">
    <property type="term" value="P:DNA repair"/>
    <property type="evidence" value="ECO:0007669"/>
    <property type="project" value="UniProtKB-UniRule"/>
</dbReference>
<keyword evidence="7" id="KW-0234">DNA repair</keyword>
<evidence type="ECO:0000256" key="2">
    <source>
        <dbReference type="ARBA" id="ARBA00004496"/>
    </source>
</evidence>
<dbReference type="GO" id="GO:0043737">
    <property type="term" value="F:deoxyribonuclease V activity"/>
    <property type="evidence" value="ECO:0007669"/>
    <property type="project" value="UniProtKB-UniRule"/>
</dbReference>
<comment type="cofactor">
    <cofactor evidence="7">
        <name>Mg(2+)</name>
        <dbReference type="ChEBI" id="CHEBI:18420"/>
    </cofactor>
</comment>
<accession>A0A9Y1BU45</accession>
<comment type="catalytic activity">
    <reaction evidence="1 7">
        <text>Endonucleolytic cleavage at apurinic or apyrimidinic sites to products with a 5'-phosphate.</text>
        <dbReference type="EC" id="3.1.21.7"/>
    </reaction>
</comment>
<evidence type="ECO:0000256" key="6">
    <source>
        <dbReference type="ARBA" id="ARBA00022801"/>
    </source>
</evidence>
<dbReference type="GO" id="GO:0005737">
    <property type="term" value="C:cytoplasm"/>
    <property type="evidence" value="ECO:0007669"/>
    <property type="project" value="UniProtKB-SubCell"/>
</dbReference>
<gene>
    <name evidence="7" type="primary">nfi</name>
    <name evidence="8" type="ORF">K9W46_04525</name>
</gene>
<evidence type="ECO:0000313" key="8">
    <source>
        <dbReference type="EMBL" id="UJG44449.1"/>
    </source>
</evidence>
<evidence type="ECO:0000256" key="7">
    <source>
        <dbReference type="HAMAP-Rule" id="MF_00801"/>
    </source>
</evidence>
<dbReference type="PANTHER" id="PTHR28511">
    <property type="entry name" value="ENDONUCLEASE V"/>
    <property type="match status" value="1"/>
</dbReference>
<dbReference type="EC" id="3.1.21.7" evidence="7"/>
<dbReference type="Gene3D" id="3.30.2170.10">
    <property type="entry name" value="archaeoglobus fulgidus dsm 4304 superfamily"/>
    <property type="match status" value="1"/>
</dbReference>
<dbReference type="GO" id="GO:0003727">
    <property type="term" value="F:single-stranded RNA binding"/>
    <property type="evidence" value="ECO:0007669"/>
    <property type="project" value="TreeGrafter"/>
</dbReference>
<comment type="function">
    <text evidence="7">DNA repair enzyme involved in the repair of deaminated bases. Selectively cleaves double-stranded DNA at the second phosphodiester bond 3' to a deoxyinosine leaving behind the intact lesion on the nicked DNA.</text>
</comment>
<comment type="similarity">
    <text evidence="7">Belongs to the endonuclease V family.</text>
</comment>
<feature type="binding site" evidence="7">
    <location>
        <position position="105"/>
    </location>
    <ligand>
        <name>Mg(2+)</name>
        <dbReference type="ChEBI" id="CHEBI:18420"/>
    </ligand>
</feature>
<dbReference type="EMBL" id="CP084167">
    <property type="protein sequence ID" value="UJG44449.1"/>
    <property type="molecule type" value="Genomic_DNA"/>
</dbReference>
<keyword evidence="6 7" id="KW-0378">Hydrolase</keyword>
<evidence type="ECO:0000256" key="4">
    <source>
        <dbReference type="ARBA" id="ARBA00022722"/>
    </source>
</evidence>
<dbReference type="AlphaFoldDB" id="A0A9Y1BU45"/>
<proteinExistence type="inferred from homology"/>
<evidence type="ECO:0000256" key="1">
    <source>
        <dbReference type="ARBA" id="ARBA00001835"/>
    </source>
</evidence>
<keyword evidence="7" id="KW-0479">Metal-binding</keyword>
<keyword evidence="5 7" id="KW-0255">Endonuclease</keyword>
<dbReference type="InterPro" id="IPR007581">
    <property type="entry name" value="Endonuclease-V"/>
</dbReference>
<dbReference type="GO" id="GO:0000287">
    <property type="term" value="F:magnesium ion binding"/>
    <property type="evidence" value="ECO:0007669"/>
    <property type="project" value="UniProtKB-UniRule"/>
</dbReference>
<dbReference type="GO" id="GO:0016891">
    <property type="term" value="F:RNA endonuclease activity producing 5'-phosphomonoesters, hydrolytic mechanism"/>
    <property type="evidence" value="ECO:0007669"/>
    <property type="project" value="TreeGrafter"/>
</dbReference>
<dbReference type="CDD" id="cd06559">
    <property type="entry name" value="Endonuclease_V"/>
    <property type="match status" value="1"/>
</dbReference>
<reference evidence="8" key="1">
    <citation type="journal article" date="2022" name="Nat. Microbiol.">
        <title>Unique mobile elements and scalable gene flow at the prokaryote-eukaryote boundary revealed by circularized Asgard archaea genomes.</title>
        <authorList>
            <person name="Wu F."/>
            <person name="Speth D.R."/>
            <person name="Philosof A."/>
            <person name="Cremiere A."/>
            <person name="Narayanan A."/>
            <person name="Barco R.A."/>
            <person name="Connon S.A."/>
            <person name="Amend J.P."/>
            <person name="Antoshechkin I.A."/>
            <person name="Orphan V.J."/>
        </authorList>
    </citation>
    <scope>NUCLEOTIDE SEQUENCE</scope>
    <source>
        <strain evidence="8">PR6</strain>
    </source>
</reference>
<sequence>MQIFFPNSLKEAKALQIQVAREIRIDDEFEKLNLISGLDVAYKEEKAFTAAVVYEIKTKKIVEKKVLETTPTFEYVSGYLFLREVPAFLEILDLLENQPDLIVVDGHGIAHPLNAGSATVLGYLIDKPVIGVAKNPMKMFEYSNSRIKKELIIDDVMIKGKVVGNRISYPPEKKWRPIFVSPGNKISVSSALNLVIELLEPEHKLPKPLFIAHLLSKNYLLNIKNHLHLQ</sequence>
<evidence type="ECO:0000256" key="3">
    <source>
        <dbReference type="ARBA" id="ARBA00022490"/>
    </source>
</evidence>
<keyword evidence="7" id="KW-0460">Magnesium</keyword>
<keyword evidence="4 7" id="KW-0540">Nuclease</keyword>
<feature type="site" description="Interaction with target DNA" evidence="7">
    <location>
        <position position="75"/>
    </location>
</feature>
<protein>
    <recommendedName>
        <fullName evidence="7">Endonuclease V</fullName>
        <ecNumber evidence="7">3.1.21.7</ecNumber>
    </recommendedName>
    <alternativeName>
        <fullName evidence="7">Deoxyinosine 3'endonuclease</fullName>
    </alternativeName>
    <alternativeName>
        <fullName evidence="7">Deoxyribonuclease V</fullName>
        <shortName evidence="7">DNase V</shortName>
    </alternativeName>
</protein>
<dbReference type="HAMAP" id="MF_00801">
    <property type="entry name" value="Endonuclease_5"/>
    <property type="match status" value="1"/>
</dbReference>